<feature type="domain" description="Gram-positive cocci surface proteins LPxTG" evidence="7">
    <location>
        <begin position="436"/>
        <end position="468"/>
    </location>
</feature>
<feature type="chain" id="PRO_5010158414" evidence="6">
    <location>
        <begin position="25"/>
        <end position="468"/>
    </location>
</feature>
<keyword evidence="2" id="KW-0964">Secreted</keyword>
<evidence type="ECO:0000313" key="9">
    <source>
        <dbReference type="Proteomes" id="UP000181980"/>
    </source>
</evidence>
<proteinExistence type="predicted"/>
<evidence type="ECO:0000313" key="8">
    <source>
        <dbReference type="EMBL" id="SEE81542.1"/>
    </source>
</evidence>
<dbReference type="PROSITE" id="PS50847">
    <property type="entry name" value="GRAM_POS_ANCHORING"/>
    <property type="match status" value="1"/>
</dbReference>
<keyword evidence="4" id="KW-0572">Peptidoglycan-anchor</keyword>
<keyword evidence="5" id="KW-0472">Membrane</keyword>
<keyword evidence="5" id="KW-1133">Transmembrane helix</keyword>
<accession>A0A1H5LWZ1</accession>
<dbReference type="EMBL" id="FNUC01000003">
    <property type="protein sequence ID" value="SEE81542.1"/>
    <property type="molecule type" value="Genomic_DNA"/>
</dbReference>
<evidence type="ECO:0000256" key="2">
    <source>
        <dbReference type="ARBA" id="ARBA00022525"/>
    </source>
</evidence>
<gene>
    <name evidence="8" type="ORF">SAMN04488561_2815</name>
</gene>
<keyword evidence="3 6" id="KW-0732">Signal</keyword>
<dbReference type="STRING" id="561176.SAMN04488561_2815"/>
<evidence type="ECO:0000256" key="3">
    <source>
        <dbReference type="ARBA" id="ARBA00022729"/>
    </source>
</evidence>
<evidence type="ECO:0000256" key="4">
    <source>
        <dbReference type="ARBA" id="ARBA00023088"/>
    </source>
</evidence>
<keyword evidence="9" id="KW-1185">Reference proteome</keyword>
<evidence type="ECO:0000256" key="6">
    <source>
        <dbReference type="SAM" id="SignalP"/>
    </source>
</evidence>
<dbReference type="InterPro" id="IPR019931">
    <property type="entry name" value="LPXTG_anchor"/>
</dbReference>
<dbReference type="Pfam" id="PF00746">
    <property type="entry name" value="Gram_pos_anchor"/>
    <property type="match status" value="1"/>
</dbReference>
<dbReference type="NCBIfam" id="TIGR01167">
    <property type="entry name" value="LPXTG_anchor"/>
    <property type="match status" value="1"/>
</dbReference>
<evidence type="ECO:0000259" key="7">
    <source>
        <dbReference type="PROSITE" id="PS50847"/>
    </source>
</evidence>
<evidence type="ECO:0000256" key="1">
    <source>
        <dbReference type="ARBA" id="ARBA00022512"/>
    </source>
</evidence>
<reference evidence="9" key="1">
    <citation type="submission" date="2016-10" db="EMBL/GenBank/DDBJ databases">
        <authorList>
            <person name="Varghese N."/>
            <person name="Submissions S."/>
        </authorList>
    </citation>
    <scope>NUCLEOTIDE SEQUENCE [LARGE SCALE GENOMIC DNA]</scope>
    <source>
        <strain evidence="9">DSM 45237</strain>
    </source>
</reference>
<dbReference type="Proteomes" id="UP000181980">
    <property type="component" value="Unassembled WGS sequence"/>
</dbReference>
<dbReference type="AlphaFoldDB" id="A0A1H5LWZ1"/>
<keyword evidence="1" id="KW-0134">Cell wall</keyword>
<sequence length="468" mass="47087">MVRALAGAGLIGATALGLAAPAAADELTLDFIVDVQVISGYAGSTVEAYTYLANDRGLDIDGWSADFTVPDGATITGIAGDEFADGTERPDEGCALVTPQRVECHTNATLGHTGNVDTLFEVALPAGVSGVIGAATYTVTPDEGEARSAEADVTVLEPLEPDLVATLGPGFDIAAPPGAAFDQVLEVTSLGGDMTGGSIDLSLVGGVTLTGITGLDLVDGATRPDEGCVVVDAQVRCHTNATLAQGATTEVTFHLLMPETAERSKLGDATVTVTGDNGGKASDTQAVYLDADPRVLDVTATPSVAGAAGDVVEIVVDAANGGPIGVGSRIVDLEVPEGATIVGVEGFELVDESTWPDEGCALLSPQRVECARTSPALLTGEAEQWTVEVRLADDAEAGELGVAQLTYRGGDEFYEAETVVAVTGGGTASGGDGEELPDTGAGGTAVTMLAAVLLLAGGAAMTLRTRRA</sequence>
<name>A0A1H5LWZ1_9ACTN</name>
<feature type="transmembrane region" description="Helical" evidence="5">
    <location>
        <begin position="445"/>
        <end position="463"/>
    </location>
</feature>
<evidence type="ECO:0000256" key="5">
    <source>
        <dbReference type="SAM" id="Phobius"/>
    </source>
</evidence>
<organism evidence="8 9">
    <name type="scientific">Jiangella alba</name>
    <dbReference type="NCBI Taxonomy" id="561176"/>
    <lineage>
        <taxon>Bacteria</taxon>
        <taxon>Bacillati</taxon>
        <taxon>Actinomycetota</taxon>
        <taxon>Actinomycetes</taxon>
        <taxon>Jiangellales</taxon>
        <taxon>Jiangellaceae</taxon>
        <taxon>Jiangella</taxon>
    </lineage>
</organism>
<protein>
    <submittedName>
        <fullName evidence="8">LPXTG-motif cell wall anchor domain-containing protein</fullName>
    </submittedName>
</protein>
<feature type="signal peptide" evidence="6">
    <location>
        <begin position="1"/>
        <end position="24"/>
    </location>
</feature>
<keyword evidence="5" id="KW-0812">Transmembrane</keyword>